<dbReference type="Pfam" id="PF08268">
    <property type="entry name" value="FBA_3"/>
    <property type="match status" value="1"/>
</dbReference>
<organism evidence="2 3">
    <name type="scientific">Coptis chinensis</name>
    <dbReference type="NCBI Taxonomy" id="261450"/>
    <lineage>
        <taxon>Eukaryota</taxon>
        <taxon>Viridiplantae</taxon>
        <taxon>Streptophyta</taxon>
        <taxon>Embryophyta</taxon>
        <taxon>Tracheophyta</taxon>
        <taxon>Spermatophyta</taxon>
        <taxon>Magnoliopsida</taxon>
        <taxon>Ranunculales</taxon>
        <taxon>Ranunculaceae</taxon>
        <taxon>Coptidoideae</taxon>
        <taxon>Coptis</taxon>
    </lineage>
</organism>
<dbReference type="InterPro" id="IPR017451">
    <property type="entry name" value="F-box-assoc_interact_dom"/>
</dbReference>
<evidence type="ECO:0000259" key="1">
    <source>
        <dbReference type="PROSITE" id="PS50181"/>
    </source>
</evidence>
<name>A0A835LTE6_9MAGN</name>
<accession>A0A835LTE6</accession>
<dbReference type="OrthoDB" id="591557at2759"/>
<evidence type="ECO:0000313" key="3">
    <source>
        <dbReference type="Proteomes" id="UP000631114"/>
    </source>
</evidence>
<dbReference type="AlphaFoldDB" id="A0A835LTE6"/>
<evidence type="ECO:0000313" key="2">
    <source>
        <dbReference type="EMBL" id="KAF9602724.1"/>
    </source>
</evidence>
<dbReference type="EMBL" id="JADFTS010000006">
    <property type="protein sequence ID" value="KAF9602724.1"/>
    <property type="molecule type" value="Genomic_DNA"/>
</dbReference>
<dbReference type="InterPro" id="IPR050796">
    <property type="entry name" value="SCF_F-box_component"/>
</dbReference>
<dbReference type="Proteomes" id="UP000631114">
    <property type="component" value="Unassembled WGS sequence"/>
</dbReference>
<reference evidence="2 3" key="1">
    <citation type="submission" date="2020-10" db="EMBL/GenBank/DDBJ databases">
        <title>The Coptis chinensis genome and diversification of protoberbering-type alkaloids.</title>
        <authorList>
            <person name="Wang B."/>
            <person name="Shu S."/>
            <person name="Song C."/>
            <person name="Liu Y."/>
        </authorList>
    </citation>
    <scope>NUCLEOTIDE SEQUENCE [LARGE SCALE GENOMIC DNA]</scope>
    <source>
        <strain evidence="2">HL-2020</strain>
        <tissue evidence="2">Leaf</tissue>
    </source>
</reference>
<gene>
    <name evidence="2" type="ORF">IFM89_030612</name>
</gene>
<dbReference type="NCBIfam" id="TIGR01640">
    <property type="entry name" value="F_box_assoc_1"/>
    <property type="match status" value="1"/>
</dbReference>
<keyword evidence="3" id="KW-1185">Reference proteome</keyword>
<feature type="domain" description="F-box" evidence="1">
    <location>
        <begin position="1"/>
        <end position="27"/>
    </location>
</feature>
<dbReference type="Pfam" id="PF00646">
    <property type="entry name" value="F-box"/>
    <property type="match status" value="1"/>
</dbReference>
<protein>
    <recommendedName>
        <fullName evidence="1">F-box domain-containing protein</fullName>
    </recommendedName>
</protein>
<proteinExistence type="predicted"/>
<dbReference type="InterPro" id="IPR013187">
    <property type="entry name" value="F-box-assoc_dom_typ3"/>
</dbReference>
<dbReference type="PANTHER" id="PTHR31672:SF13">
    <property type="entry name" value="F-BOX PROTEIN CPR30-LIKE"/>
    <property type="match status" value="1"/>
</dbReference>
<comment type="caution">
    <text evidence="2">The sequence shown here is derived from an EMBL/GenBank/DDBJ whole genome shotgun (WGS) entry which is preliminary data.</text>
</comment>
<dbReference type="InterPro" id="IPR036047">
    <property type="entry name" value="F-box-like_dom_sf"/>
</dbReference>
<dbReference type="PROSITE" id="PS50181">
    <property type="entry name" value="FBOX"/>
    <property type="match status" value="1"/>
</dbReference>
<dbReference type="InterPro" id="IPR001810">
    <property type="entry name" value="F-box_dom"/>
</dbReference>
<dbReference type="SUPFAM" id="SSF81383">
    <property type="entry name" value="F-box domain"/>
    <property type="match status" value="1"/>
</dbReference>
<dbReference type="PANTHER" id="PTHR31672">
    <property type="entry name" value="BNACNNG10540D PROTEIN"/>
    <property type="match status" value="1"/>
</dbReference>
<sequence length="316" mass="35891">MSNLPEEMITNILSRLPVKPLLQFKSVYYDTLLTEAIEVNFPFKSSKTVVDYYGSCNGLVCLDVNSNIVIWNPSTKEFKKLPLSCEVFSKRAKGSVATLLSGFGYDPNLDDYKVVKAMQYSNGNDFVGSEFEVYSLEKDSWRKVDGAPYYICGGNSLFGFENPHWLAMTGRWTFESKCIVYFDLVEEKFYEIQHPDCVNNLMKVGLLGGSLYILDDNETWSDIWVMKDYGVKGLWNKLILFLCDPELEKAKYLEVHGISKMCCAEVYVGSLVSLKTGTYVGQEQAKRDSIRTTGLKRRFDAKGVEQAEYIGEADEK</sequence>